<dbReference type="InterPro" id="IPR020845">
    <property type="entry name" value="AMP-binding_CS"/>
</dbReference>
<evidence type="ECO:0000256" key="2">
    <source>
        <dbReference type="ARBA" id="ARBA00022598"/>
    </source>
</evidence>
<feature type="domain" description="AMP-binding enzyme C-terminal" evidence="7">
    <location>
        <begin position="538"/>
        <end position="617"/>
    </location>
</feature>
<dbReference type="InterPro" id="IPR045851">
    <property type="entry name" value="AMP-bd_C_sf"/>
</dbReference>
<keyword evidence="2 5" id="KW-0436">Ligase</keyword>
<evidence type="ECO:0000259" key="8">
    <source>
        <dbReference type="Pfam" id="PF16177"/>
    </source>
</evidence>
<dbReference type="GO" id="GO:0019427">
    <property type="term" value="P:acetyl-CoA biosynthetic process from acetate"/>
    <property type="evidence" value="ECO:0007669"/>
    <property type="project" value="InterPro"/>
</dbReference>
<evidence type="ECO:0000259" key="6">
    <source>
        <dbReference type="Pfam" id="PF00501"/>
    </source>
</evidence>
<evidence type="ECO:0000256" key="1">
    <source>
        <dbReference type="ARBA" id="ARBA00006432"/>
    </source>
</evidence>
<dbReference type="InterPro" id="IPR042099">
    <property type="entry name" value="ANL_N_sf"/>
</dbReference>
<evidence type="ECO:0000256" key="5">
    <source>
        <dbReference type="RuleBase" id="RU361147"/>
    </source>
</evidence>
<accession>A0A1X7V5H0</accession>
<dbReference type="GO" id="GO:0016208">
    <property type="term" value="F:AMP binding"/>
    <property type="evidence" value="ECO:0007669"/>
    <property type="project" value="InterPro"/>
</dbReference>
<keyword evidence="4 5" id="KW-0067">ATP-binding</keyword>
<dbReference type="NCBIfam" id="NF001208">
    <property type="entry name" value="PRK00174.1"/>
    <property type="match status" value="1"/>
</dbReference>
<dbReference type="SUPFAM" id="SSF56801">
    <property type="entry name" value="Acetyl-CoA synthetase-like"/>
    <property type="match status" value="1"/>
</dbReference>
<gene>
    <name evidence="9" type="primary">100632115</name>
</gene>
<evidence type="ECO:0000256" key="3">
    <source>
        <dbReference type="ARBA" id="ARBA00022741"/>
    </source>
</evidence>
<sequence length="662" mass="73607">MAFCSALLNGRFCSSRLSPLISERSLATSHHAAWYKESLEHPEEFWGRLARERLRWMKPFTNVMDCSLKDGHFRWFEGGKLNMSDNCLDRIVEKDPDRLALIWEKDEPGQQEYITYQELKNLTCRVANTLKSQGVKKGDVVAIYMPVSLEAAAVMLACTRIGAVHSVVFAGFSPTALKNRILDASAETVITTDEGVRGGKTIPLKQTVDAAVSDCPCVKRVLVATRTGADVAMKDGRDYKLDELMKGESPECPPEPMDSEDPLFMLYTSGSTGKPKGILHAHAGYMLYSGLTQQYVFDYKVGDIFACVADIGWITGHSHALYGPLINGGTSVLFESLPIYPDPGRYWEMVQRLKVTQIYLAPTSLRLLLKAGDSYVKKYDRSTLRTLGCVGEPLNDEAWRWYHKVVGEERCTVVDTWWQTETGGIMIAPRPSSSDSTPKAGYPMSPFFGIDPVLLDNNGKEITGNDVSGNLCIRNPWPSIARTIYGDHEKFLNTYFTNYPGYYFTGDGAYRDKDGHYKITGRIDDVINVKGHRIGTAEIESALDHDSRVAESAVVGYPHEIFGEGIYAYVILKDGVTDNEDDIKKDLVQLVKSQIGSFAAPQFILITPGLPKTRSGKIMRRILRKISANETEELGDITTLADPSVVETILTKHDSTTSSTHN</sequence>
<dbReference type="InterPro" id="IPR011904">
    <property type="entry name" value="Ac_CoA_lig"/>
</dbReference>
<keyword evidence="3 5" id="KW-0547">Nucleotide-binding</keyword>
<dbReference type="GO" id="GO:0005524">
    <property type="term" value="F:ATP binding"/>
    <property type="evidence" value="ECO:0007669"/>
    <property type="project" value="UniProtKB-UniRule"/>
</dbReference>
<dbReference type="InterPro" id="IPR025110">
    <property type="entry name" value="AMP-bd_C"/>
</dbReference>
<dbReference type="EnsemblMetazoa" id="XM_019994985.1">
    <property type="protein sequence ID" value="XP_019850544.1"/>
    <property type="gene ID" value="LOC100632115"/>
</dbReference>
<dbReference type="Pfam" id="PF00501">
    <property type="entry name" value="AMP-binding"/>
    <property type="match status" value="1"/>
</dbReference>
<reference evidence="9" key="2">
    <citation type="submission" date="2017-05" db="UniProtKB">
        <authorList>
            <consortium name="EnsemblMetazoa"/>
        </authorList>
    </citation>
    <scope>IDENTIFICATION</scope>
</reference>
<reference evidence="10" key="1">
    <citation type="journal article" date="2010" name="Nature">
        <title>The Amphimedon queenslandica genome and the evolution of animal complexity.</title>
        <authorList>
            <person name="Srivastava M."/>
            <person name="Simakov O."/>
            <person name="Chapman J."/>
            <person name="Fahey B."/>
            <person name="Gauthier M.E."/>
            <person name="Mitros T."/>
            <person name="Richards G.S."/>
            <person name="Conaco C."/>
            <person name="Dacre M."/>
            <person name="Hellsten U."/>
            <person name="Larroux C."/>
            <person name="Putnam N.H."/>
            <person name="Stanke M."/>
            <person name="Adamska M."/>
            <person name="Darling A."/>
            <person name="Degnan S.M."/>
            <person name="Oakley T.H."/>
            <person name="Plachetzki D.C."/>
            <person name="Zhai Y."/>
            <person name="Adamski M."/>
            <person name="Calcino A."/>
            <person name="Cummins S.F."/>
            <person name="Goodstein D.M."/>
            <person name="Harris C."/>
            <person name="Jackson D.J."/>
            <person name="Leys S.P."/>
            <person name="Shu S."/>
            <person name="Woodcroft B.J."/>
            <person name="Vervoort M."/>
            <person name="Kosik K.S."/>
            <person name="Manning G."/>
            <person name="Degnan B.M."/>
            <person name="Rokhsar D.S."/>
        </authorList>
    </citation>
    <scope>NUCLEOTIDE SEQUENCE [LARGE SCALE GENOMIC DNA]</scope>
</reference>
<dbReference type="EC" id="6.2.1.1" evidence="5"/>
<dbReference type="NCBIfam" id="TIGR02188">
    <property type="entry name" value="Ac_CoA_lig_AcsA"/>
    <property type="match status" value="1"/>
</dbReference>
<feature type="domain" description="AMP-dependent synthetase/ligase" evidence="6">
    <location>
        <begin position="89"/>
        <end position="477"/>
    </location>
</feature>
<proteinExistence type="inferred from homology"/>
<feature type="domain" description="Acetyl-coenzyme A synthetase N-terminal" evidence="8">
    <location>
        <begin position="33"/>
        <end position="87"/>
    </location>
</feature>
<dbReference type="PROSITE" id="PS00455">
    <property type="entry name" value="AMP_BINDING"/>
    <property type="match status" value="1"/>
</dbReference>
<organism evidence="9">
    <name type="scientific">Amphimedon queenslandica</name>
    <name type="common">Sponge</name>
    <dbReference type="NCBI Taxonomy" id="400682"/>
    <lineage>
        <taxon>Eukaryota</taxon>
        <taxon>Metazoa</taxon>
        <taxon>Porifera</taxon>
        <taxon>Demospongiae</taxon>
        <taxon>Heteroscleromorpha</taxon>
        <taxon>Haplosclerida</taxon>
        <taxon>Niphatidae</taxon>
        <taxon>Amphimedon</taxon>
    </lineage>
</organism>
<evidence type="ECO:0000313" key="10">
    <source>
        <dbReference type="Proteomes" id="UP000007879"/>
    </source>
</evidence>
<keyword evidence="10" id="KW-1185">Reference proteome</keyword>
<dbReference type="GO" id="GO:0003987">
    <property type="term" value="F:acetate-CoA ligase activity"/>
    <property type="evidence" value="ECO:0007669"/>
    <property type="project" value="UniProtKB-UniRule"/>
</dbReference>
<evidence type="ECO:0000313" key="9">
    <source>
        <dbReference type="EnsemblMetazoa" id="Aqu2.1.35263_001"/>
    </source>
</evidence>
<dbReference type="FunFam" id="3.40.50.12780:FF:000001">
    <property type="entry name" value="Acetyl-coenzyme A synthetase"/>
    <property type="match status" value="1"/>
</dbReference>
<dbReference type="GO" id="GO:0005739">
    <property type="term" value="C:mitochondrion"/>
    <property type="evidence" value="ECO:0007669"/>
    <property type="project" value="TreeGrafter"/>
</dbReference>
<dbReference type="eggNOG" id="KOG1175">
    <property type="taxonomic scope" value="Eukaryota"/>
</dbReference>
<dbReference type="Pfam" id="PF13193">
    <property type="entry name" value="AMP-binding_C"/>
    <property type="match status" value="1"/>
</dbReference>
<dbReference type="PANTHER" id="PTHR24095">
    <property type="entry name" value="ACETYL-COENZYME A SYNTHETASE"/>
    <property type="match status" value="1"/>
</dbReference>
<evidence type="ECO:0000256" key="4">
    <source>
        <dbReference type="ARBA" id="ARBA00022840"/>
    </source>
</evidence>
<dbReference type="Gene3D" id="3.40.50.12780">
    <property type="entry name" value="N-terminal domain of ligase-like"/>
    <property type="match status" value="1"/>
</dbReference>
<dbReference type="PANTHER" id="PTHR24095:SF14">
    <property type="entry name" value="ACETYL-COENZYME A SYNTHETASE 1"/>
    <property type="match status" value="1"/>
</dbReference>
<dbReference type="CDD" id="cd05966">
    <property type="entry name" value="ACS"/>
    <property type="match status" value="1"/>
</dbReference>
<dbReference type="OMA" id="AIKASWP"/>
<dbReference type="KEGG" id="aqu:100632115"/>
<dbReference type="EnsemblMetazoa" id="Aqu2.1.35263_001">
    <property type="protein sequence ID" value="Aqu2.1.35263_001"/>
    <property type="gene ID" value="Aqu2.1.35263"/>
</dbReference>
<dbReference type="InParanoid" id="A0A1X7V5H0"/>
<dbReference type="Proteomes" id="UP000007879">
    <property type="component" value="Unassembled WGS sequence"/>
</dbReference>
<dbReference type="Pfam" id="PF16177">
    <property type="entry name" value="ACAS_N"/>
    <property type="match status" value="1"/>
</dbReference>
<comment type="catalytic activity">
    <reaction evidence="5">
        <text>acetate + ATP + CoA = acetyl-CoA + AMP + diphosphate</text>
        <dbReference type="Rhea" id="RHEA:23176"/>
        <dbReference type="ChEBI" id="CHEBI:30089"/>
        <dbReference type="ChEBI" id="CHEBI:30616"/>
        <dbReference type="ChEBI" id="CHEBI:33019"/>
        <dbReference type="ChEBI" id="CHEBI:57287"/>
        <dbReference type="ChEBI" id="CHEBI:57288"/>
        <dbReference type="ChEBI" id="CHEBI:456215"/>
        <dbReference type="EC" id="6.2.1.1"/>
    </reaction>
</comment>
<comment type="similarity">
    <text evidence="1 5">Belongs to the ATP-dependent AMP-binding enzyme family.</text>
</comment>
<dbReference type="AlphaFoldDB" id="A0A1X7V5H0"/>
<dbReference type="InterPro" id="IPR032387">
    <property type="entry name" value="ACAS_N"/>
</dbReference>
<dbReference type="Gene3D" id="3.30.300.30">
    <property type="match status" value="1"/>
</dbReference>
<dbReference type="OrthoDB" id="1706066at2759"/>
<evidence type="ECO:0000259" key="7">
    <source>
        <dbReference type="Pfam" id="PF13193"/>
    </source>
</evidence>
<dbReference type="InterPro" id="IPR000873">
    <property type="entry name" value="AMP-dep_synth/lig_dom"/>
</dbReference>
<protein>
    <recommendedName>
        <fullName evidence="5">Acetyl-coenzyme A synthetase</fullName>
        <ecNumber evidence="5">6.2.1.1</ecNumber>
    </recommendedName>
</protein>
<dbReference type="FunCoup" id="A0A1X7V5H0">
    <property type="interactions" value="402"/>
</dbReference>
<name>A0A1X7V5H0_AMPQE</name>
<dbReference type="STRING" id="400682.A0A1X7V5H0"/>